<dbReference type="AlphaFoldDB" id="A0A8J3Z8N2"/>
<name>A0A8J3Z8N2_9ACTN</name>
<keyword evidence="1" id="KW-0472">Membrane</keyword>
<keyword evidence="1" id="KW-0812">Transmembrane</keyword>
<accession>A0A8J3Z8N2</accession>
<reference evidence="2" key="1">
    <citation type="submission" date="2021-01" db="EMBL/GenBank/DDBJ databases">
        <title>Whole genome shotgun sequence of Virgisporangium aurantiacum NBRC 16421.</title>
        <authorList>
            <person name="Komaki H."/>
            <person name="Tamura T."/>
        </authorList>
    </citation>
    <scope>NUCLEOTIDE SEQUENCE</scope>
    <source>
        <strain evidence="2">NBRC 16421</strain>
    </source>
</reference>
<gene>
    <name evidence="2" type="ORF">Vau01_048310</name>
</gene>
<proteinExistence type="predicted"/>
<organism evidence="2 3">
    <name type="scientific">Virgisporangium aurantiacum</name>
    <dbReference type="NCBI Taxonomy" id="175570"/>
    <lineage>
        <taxon>Bacteria</taxon>
        <taxon>Bacillati</taxon>
        <taxon>Actinomycetota</taxon>
        <taxon>Actinomycetes</taxon>
        <taxon>Micromonosporales</taxon>
        <taxon>Micromonosporaceae</taxon>
        <taxon>Virgisporangium</taxon>
    </lineage>
</organism>
<keyword evidence="3" id="KW-1185">Reference proteome</keyword>
<evidence type="ECO:0000256" key="1">
    <source>
        <dbReference type="SAM" id="Phobius"/>
    </source>
</evidence>
<protein>
    <submittedName>
        <fullName evidence="2">Uncharacterized protein</fullName>
    </submittedName>
</protein>
<evidence type="ECO:0000313" key="3">
    <source>
        <dbReference type="Proteomes" id="UP000612585"/>
    </source>
</evidence>
<keyword evidence="1" id="KW-1133">Transmembrane helix</keyword>
<evidence type="ECO:0000313" key="2">
    <source>
        <dbReference type="EMBL" id="GIJ57315.1"/>
    </source>
</evidence>
<comment type="caution">
    <text evidence="2">The sequence shown here is derived from an EMBL/GenBank/DDBJ whole genome shotgun (WGS) entry which is preliminary data.</text>
</comment>
<dbReference type="EMBL" id="BOPG01000030">
    <property type="protein sequence ID" value="GIJ57315.1"/>
    <property type="molecule type" value="Genomic_DNA"/>
</dbReference>
<sequence length="295" mass="31745">MNPIRAMLHRNALSRSAPRGRLLVVAGRGLGVVGLCVFFLALGIASIRTHGESLGEGVVAFGVAAGIGGAVAGFLTVVGAAFSALGRRHLAAGAEALMRRDERPPVLYLRPFTLDPVAGEVRVRQPFMSRGHTEEEEIVDAFAAIGPVIAIGRPGEELPPTGAARMYVSMADWQRVVLDLMARARLVVLGGAYGEGFLWELRHAVARVPPSALVLLIPFEPGPYEEFRRMAGPLFPRSLPDYPPLRARVQRQITGVVYFADDWTGYFLRLDATTDSRPAVVLGPLIAHVRGIVGD</sequence>
<feature type="transmembrane region" description="Helical" evidence="1">
    <location>
        <begin position="59"/>
        <end position="82"/>
    </location>
</feature>
<dbReference type="Proteomes" id="UP000612585">
    <property type="component" value="Unassembled WGS sequence"/>
</dbReference>
<feature type="transmembrane region" description="Helical" evidence="1">
    <location>
        <begin position="21"/>
        <end position="47"/>
    </location>
</feature>